<comment type="caution">
    <text evidence="1">The sequence shown here is derived from an EMBL/GenBank/DDBJ whole genome shotgun (WGS) entry which is preliminary data.</text>
</comment>
<name>A0A6G0KXU3_9STRA</name>
<dbReference type="Proteomes" id="UP000488956">
    <property type="component" value="Unassembled WGS sequence"/>
</dbReference>
<proteinExistence type="predicted"/>
<dbReference type="AlphaFoldDB" id="A0A6G0KXU3"/>
<organism evidence="1 2">
    <name type="scientific">Phytophthora fragariae</name>
    <dbReference type="NCBI Taxonomy" id="53985"/>
    <lineage>
        <taxon>Eukaryota</taxon>
        <taxon>Sar</taxon>
        <taxon>Stramenopiles</taxon>
        <taxon>Oomycota</taxon>
        <taxon>Peronosporomycetes</taxon>
        <taxon>Peronosporales</taxon>
        <taxon>Peronosporaceae</taxon>
        <taxon>Phytophthora</taxon>
    </lineage>
</organism>
<reference evidence="1 2" key="1">
    <citation type="submission" date="2018-09" db="EMBL/GenBank/DDBJ databases">
        <title>Genomic investigation of the strawberry pathogen Phytophthora fragariae indicates pathogenicity is determined by transcriptional variation in three key races.</title>
        <authorList>
            <person name="Adams T.M."/>
            <person name="Armitage A.D."/>
            <person name="Sobczyk M.K."/>
            <person name="Bates H.J."/>
            <person name="Dunwell J.M."/>
            <person name="Nellist C.F."/>
            <person name="Harrison R.J."/>
        </authorList>
    </citation>
    <scope>NUCLEOTIDE SEQUENCE [LARGE SCALE GENOMIC DNA]</scope>
    <source>
        <strain evidence="1 2">ONT-3</strain>
    </source>
</reference>
<gene>
    <name evidence="1" type="ORF">PF010_g14130</name>
</gene>
<sequence>MATETDRVELEEATGGTGTFCVGVTQEARAHGDGSPQSLHSAMLDAKQRHAVLAAIFSKKTTSNADFSVLSMANLSSFTLPTGTDPSSEKLAIADLRR</sequence>
<protein>
    <submittedName>
        <fullName evidence="1">Uncharacterized protein</fullName>
    </submittedName>
</protein>
<accession>A0A6G0KXU3</accession>
<dbReference type="EMBL" id="QXFX01000860">
    <property type="protein sequence ID" value="KAE9102350.1"/>
    <property type="molecule type" value="Genomic_DNA"/>
</dbReference>
<evidence type="ECO:0000313" key="1">
    <source>
        <dbReference type="EMBL" id="KAE9102350.1"/>
    </source>
</evidence>
<evidence type="ECO:0000313" key="2">
    <source>
        <dbReference type="Proteomes" id="UP000488956"/>
    </source>
</evidence>